<dbReference type="STRING" id="411467.BACCAP_04131"/>
<evidence type="ECO:0000313" key="2">
    <source>
        <dbReference type="Proteomes" id="UP000003639"/>
    </source>
</evidence>
<evidence type="ECO:0008006" key="3">
    <source>
        <dbReference type="Google" id="ProtNLM"/>
    </source>
</evidence>
<dbReference type="Gene3D" id="3.40.50.300">
    <property type="entry name" value="P-loop containing nucleotide triphosphate hydrolases"/>
    <property type="match status" value="1"/>
</dbReference>
<sequence>MLHTLLVGPSGKGRSFWIESLLATLPSSLPIWGYRTPKEAADETGHAPIRLYPVGRSAEACEPILLGWCKDRQATAIPEAFDRCAGLIEHAGPGGLLLLDELGPMESRSPRFCQAVLDALDGDIPILAWVRDLDTPFLSAVRSHPRAKCFYPPRDPDPTLLETLSAFLAAQLSTGCQSL</sequence>
<protein>
    <recommendedName>
        <fullName evidence="3">AAA+ ATPase domain-containing protein</fullName>
    </recommendedName>
</protein>
<keyword evidence="2" id="KW-1185">Reference proteome</keyword>
<dbReference type="RefSeq" id="WP_006574608.1">
    <property type="nucleotide sequence ID" value="NZ_AAXG02000045.1"/>
</dbReference>
<organism evidence="1 2">
    <name type="scientific">Pseudoflavonifractor capillosus ATCC 29799</name>
    <dbReference type="NCBI Taxonomy" id="411467"/>
    <lineage>
        <taxon>Bacteria</taxon>
        <taxon>Bacillati</taxon>
        <taxon>Bacillota</taxon>
        <taxon>Clostridia</taxon>
        <taxon>Eubacteriales</taxon>
        <taxon>Oscillospiraceae</taxon>
        <taxon>Pseudoflavonifractor</taxon>
    </lineage>
</organism>
<proteinExistence type="predicted"/>
<dbReference type="AlphaFoldDB" id="A6P0W5"/>
<accession>A6P0W5</accession>
<gene>
    <name evidence="1" type="ORF">BACCAP_04131</name>
</gene>
<dbReference type="Proteomes" id="UP000003639">
    <property type="component" value="Unassembled WGS sequence"/>
</dbReference>
<dbReference type="SUPFAM" id="SSF52540">
    <property type="entry name" value="P-loop containing nucleoside triphosphate hydrolases"/>
    <property type="match status" value="1"/>
</dbReference>
<reference evidence="1 2" key="2">
    <citation type="submission" date="2007-06" db="EMBL/GenBank/DDBJ databases">
        <title>Draft genome sequence of Pseudoflavonifractor capillosus ATCC 29799.</title>
        <authorList>
            <person name="Sudarsanam P."/>
            <person name="Ley R."/>
            <person name="Guruge J."/>
            <person name="Turnbaugh P.J."/>
            <person name="Mahowald M."/>
            <person name="Liep D."/>
            <person name="Gordon J."/>
        </authorList>
    </citation>
    <scope>NUCLEOTIDE SEQUENCE [LARGE SCALE GENOMIC DNA]</scope>
    <source>
        <strain evidence="1 2">ATCC 29799</strain>
    </source>
</reference>
<dbReference type="OrthoDB" id="9786803at2"/>
<evidence type="ECO:0000313" key="1">
    <source>
        <dbReference type="EMBL" id="EDM97986.1"/>
    </source>
</evidence>
<dbReference type="eggNOG" id="COG1618">
    <property type="taxonomic scope" value="Bacteria"/>
</dbReference>
<dbReference type="EMBL" id="AAXG02000045">
    <property type="protein sequence ID" value="EDM97986.1"/>
    <property type="molecule type" value="Genomic_DNA"/>
</dbReference>
<dbReference type="Pfam" id="PF03266">
    <property type="entry name" value="NTPase_1"/>
    <property type="match status" value="1"/>
</dbReference>
<name>A6P0W5_9FIRM</name>
<dbReference type="InterPro" id="IPR004948">
    <property type="entry name" value="Nuc-triphosphatase_THEP1"/>
</dbReference>
<dbReference type="GO" id="GO:0017111">
    <property type="term" value="F:ribonucleoside triphosphate phosphatase activity"/>
    <property type="evidence" value="ECO:0007669"/>
    <property type="project" value="InterPro"/>
</dbReference>
<reference evidence="1 2" key="1">
    <citation type="submission" date="2007-04" db="EMBL/GenBank/DDBJ databases">
        <authorList>
            <person name="Fulton L."/>
            <person name="Clifton S."/>
            <person name="Fulton B."/>
            <person name="Xu J."/>
            <person name="Minx P."/>
            <person name="Pepin K.H."/>
            <person name="Johnson M."/>
            <person name="Thiruvilangam P."/>
            <person name="Bhonagiri V."/>
            <person name="Nash W.E."/>
            <person name="Mardis E.R."/>
            <person name="Wilson R.K."/>
        </authorList>
    </citation>
    <scope>NUCLEOTIDE SEQUENCE [LARGE SCALE GENOMIC DNA]</scope>
    <source>
        <strain evidence="1 2">ATCC 29799</strain>
    </source>
</reference>
<dbReference type="InterPro" id="IPR027417">
    <property type="entry name" value="P-loop_NTPase"/>
</dbReference>
<comment type="caution">
    <text evidence="1">The sequence shown here is derived from an EMBL/GenBank/DDBJ whole genome shotgun (WGS) entry which is preliminary data.</text>
</comment>